<dbReference type="GO" id="GO:0008360">
    <property type="term" value="P:regulation of cell shape"/>
    <property type="evidence" value="ECO:0007669"/>
    <property type="project" value="UniProtKB-UniRule"/>
</dbReference>
<keyword evidence="7 8" id="KW-0472">Membrane</keyword>
<feature type="transmembrane region" description="Helical" evidence="8">
    <location>
        <begin position="438"/>
        <end position="460"/>
    </location>
</feature>
<dbReference type="HAMAP" id="MF_02078">
    <property type="entry name" value="MurJ_MviN"/>
    <property type="match status" value="1"/>
</dbReference>
<feature type="transmembrane region" description="Helical" evidence="8">
    <location>
        <begin position="95"/>
        <end position="115"/>
    </location>
</feature>
<dbReference type="PRINTS" id="PR01806">
    <property type="entry name" value="VIRFACTRMVIN"/>
</dbReference>
<dbReference type="Proteomes" id="UP000193355">
    <property type="component" value="Unassembled WGS sequence"/>
</dbReference>
<evidence type="ECO:0000256" key="1">
    <source>
        <dbReference type="ARBA" id="ARBA00004651"/>
    </source>
</evidence>
<dbReference type="InterPro" id="IPR004268">
    <property type="entry name" value="MurJ"/>
</dbReference>
<dbReference type="CDD" id="cd13123">
    <property type="entry name" value="MATE_MurJ_like"/>
    <property type="match status" value="1"/>
</dbReference>
<keyword evidence="8 9" id="KW-0961">Cell wall biogenesis/degradation</keyword>
<evidence type="ECO:0000256" key="5">
    <source>
        <dbReference type="ARBA" id="ARBA00022984"/>
    </source>
</evidence>
<comment type="caution">
    <text evidence="8">Lacks conserved residue(s) required for the propagation of feature annotation.</text>
</comment>
<feature type="transmembrane region" description="Helical" evidence="8">
    <location>
        <begin position="354"/>
        <end position="376"/>
    </location>
</feature>
<feature type="transmembrane region" description="Helical" evidence="8">
    <location>
        <begin position="314"/>
        <end position="334"/>
    </location>
</feature>
<dbReference type="PANTHER" id="PTHR47019:SF1">
    <property type="entry name" value="LIPID II FLIPPASE MURJ"/>
    <property type="match status" value="1"/>
</dbReference>
<comment type="subcellular location">
    <subcellularLocation>
        <location evidence="1 8">Cell membrane</location>
        <topology evidence="1 8">Multi-pass membrane protein</topology>
    </subcellularLocation>
</comment>
<evidence type="ECO:0000313" key="10">
    <source>
        <dbReference type="EMBL" id="SMG25063.1"/>
    </source>
</evidence>
<evidence type="ECO:0000256" key="2">
    <source>
        <dbReference type="ARBA" id="ARBA00022475"/>
    </source>
</evidence>
<dbReference type="Pfam" id="PF03023">
    <property type="entry name" value="MurJ"/>
    <property type="match status" value="1"/>
</dbReference>
<proteinExistence type="inferred from homology"/>
<feature type="transmembrane region" description="Helical" evidence="8">
    <location>
        <begin position="383"/>
        <end position="402"/>
    </location>
</feature>
<evidence type="ECO:0000256" key="7">
    <source>
        <dbReference type="ARBA" id="ARBA00023136"/>
    </source>
</evidence>
<gene>
    <name evidence="8" type="primary">murJ</name>
    <name evidence="10" type="ORF">SAMN06275492_11046</name>
</gene>
<keyword evidence="6 8" id="KW-1133">Transmembrane helix</keyword>
<dbReference type="STRING" id="561720.SAMN06275492_11046"/>
<sequence length="519" mass="56135">MSNNISRMVRNAMTMMAGTLASRILGLVREIITAAIFGASRSLDAFYVAYTLANLARQLLAEGALSAAFVPIFARALDEKGSDRARDLAKQASGALIGACIVVVSLGIFFTPWLVDVMAPGFDGEKAELAIKLTRWLFPFLMMVSLAALAMGVLNSMDRFFVPAVAPALSNLAYITVVVLFASRADVALLVWAVMIGGFLQMALQLFAAHREGVSLVPSLPKRDDPELKKMILLFLPYAAGLSLNQVNPVISRIMGSFLQDGAISVLTYANRVIQLPLGLIVIAISQAVLPELSRCVVEGNDVFRDTVRDSVRFALFAILPITLGACMVSDSVINVLFYRGAFDQWAWKATSEALFMYALGLPGMACSTVIMRALYAKGLSRSAVIVTSSSVVFNLILSYSMMKWIGFSGLALAPSVAFTISAAVGIYLLSLRIGGPIGLFGFSWVSKMAISGVVLFLSVRAFELLWPFPSQASLAIRSGWIGLIFISGMTSYGIITYGLRCGEWEWIKGAFRAKRKSR</sequence>
<keyword evidence="3 8" id="KW-0812">Transmembrane</keyword>
<comment type="similarity">
    <text evidence="8 9">Belongs to the MurJ/MviN family.</text>
</comment>
<dbReference type="NCBIfam" id="TIGR01695">
    <property type="entry name" value="murJ_mviN"/>
    <property type="match status" value="1"/>
</dbReference>
<keyword evidence="8 9" id="KW-0813">Transport</keyword>
<dbReference type="GO" id="GO:0034204">
    <property type="term" value="P:lipid translocation"/>
    <property type="evidence" value="ECO:0007669"/>
    <property type="project" value="TreeGrafter"/>
</dbReference>
<dbReference type="UniPathway" id="UPA00219"/>
<dbReference type="PANTHER" id="PTHR47019">
    <property type="entry name" value="LIPID II FLIPPASE MURJ"/>
    <property type="match status" value="1"/>
</dbReference>
<dbReference type="GO" id="GO:0071555">
    <property type="term" value="P:cell wall organization"/>
    <property type="evidence" value="ECO:0007669"/>
    <property type="project" value="UniProtKB-UniRule"/>
</dbReference>
<evidence type="ECO:0000256" key="3">
    <source>
        <dbReference type="ARBA" id="ARBA00022692"/>
    </source>
</evidence>
<dbReference type="GO" id="GO:0005886">
    <property type="term" value="C:plasma membrane"/>
    <property type="evidence" value="ECO:0007669"/>
    <property type="project" value="UniProtKB-SubCell"/>
</dbReference>
<dbReference type="GO" id="GO:0009252">
    <property type="term" value="P:peptidoglycan biosynthetic process"/>
    <property type="evidence" value="ECO:0007669"/>
    <property type="project" value="UniProtKB-UniRule"/>
</dbReference>
<dbReference type="GO" id="GO:0015648">
    <property type="term" value="F:lipid-linked peptidoglycan transporter activity"/>
    <property type="evidence" value="ECO:0007669"/>
    <property type="project" value="UniProtKB-UniRule"/>
</dbReference>
<evidence type="ECO:0000256" key="4">
    <source>
        <dbReference type="ARBA" id="ARBA00022960"/>
    </source>
</evidence>
<keyword evidence="4 8" id="KW-0133">Cell shape</keyword>
<evidence type="ECO:0000256" key="6">
    <source>
        <dbReference type="ARBA" id="ARBA00022989"/>
    </source>
</evidence>
<comment type="pathway">
    <text evidence="8">Cell wall biogenesis; peptidoglycan biosynthesis.</text>
</comment>
<dbReference type="EMBL" id="FXBB01000010">
    <property type="protein sequence ID" value="SMG25063.1"/>
    <property type="molecule type" value="Genomic_DNA"/>
</dbReference>
<feature type="transmembrane region" description="Helical" evidence="8">
    <location>
        <begin position="161"/>
        <end position="183"/>
    </location>
</feature>
<dbReference type="AlphaFoldDB" id="A0A1X7JBP1"/>
<evidence type="ECO:0000256" key="8">
    <source>
        <dbReference type="HAMAP-Rule" id="MF_02078"/>
    </source>
</evidence>
<keyword evidence="11" id="KW-1185">Reference proteome</keyword>
<reference evidence="11" key="1">
    <citation type="submission" date="2017-04" db="EMBL/GenBank/DDBJ databases">
        <authorList>
            <person name="Varghese N."/>
            <person name="Submissions S."/>
        </authorList>
    </citation>
    <scope>NUCLEOTIDE SEQUENCE [LARGE SCALE GENOMIC DNA]</scope>
    <source>
        <strain evidence="11">USBA 82</strain>
    </source>
</reference>
<comment type="function">
    <text evidence="8 9">Involved in peptidoglycan biosynthesis. Transports lipid-linked peptidoglycan precursors from the inner to the outer leaflet of the cytoplasmic membrane.</text>
</comment>
<dbReference type="PIRSF" id="PIRSF002869">
    <property type="entry name" value="MviN"/>
    <property type="match status" value="1"/>
</dbReference>
<keyword evidence="2 8" id="KW-1003">Cell membrane</keyword>
<evidence type="ECO:0000256" key="9">
    <source>
        <dbReference type="PIRNR" id="PIRNR002869"/>
    </source>
</evidence>
<dbReference type="InterPro" id="IPR051050">
    <property type="entry name" value="Lipid_II_flippase_MurJ/MviN"/>
</dbReference>
<protein>
    <recommendedName>
        <fullName evidence="8">Probable lipid II flippase MurJ</fullName>
    </recommendedName>
</protein>
<feature type="transmembrane region" description="Helical" evidence="8">
    <location>
        <begin position="189"/>
        <end position="210"/>
    </location>
</feature>
<dbReference type="OrthoDB" id="9804143at2"/>
<keyword evidence="5 8" id="KW-0573">Peptidoglycan synthesis</keyword>
<feature type="transmembrane region" description="Helical" evidence="8">
    <location>
        <begin position="480"/>
        <end position="500"/>
    </location>
</feature>
<organism evidence="10 11">
    <name type="scientific">Dethiosulfovibrio salsuginis</name>
    <dbReference type="NCBI Taxonomy" id="561720"/>
    <lineage>
        <taxon>Bacteria</taxon>
        <taxon>Thermotogati</taxon>
        <taxon>Synergistota</taxon>
        <taxon>Synergistia</taxon>
        <taxon>Synergistales</taxon>
        <taxon>Dethiosulfovibrionaceae</taxon>
        <taxon>Dethiosulfovibrio</taxon>
    </lineage>
</organism>
<accession>A0A1X7JBP1</accession>
<evidence type="ECO:0000313" key="11">
    <source>
        <dbReference type="Proteomes" id="UP000193355"/>
    </source>
</evidence>
<feature type="transmembrane region" description="Helical" evidence="8">
    <location>
        <begin position="408"/>
        <end position="431"/>
    </location>
</feature>
<feature type="transmembrane region" description="Helical" evidence="8">
    <location>
        <begin position="135"/>
        <end position="154"/>
    </location>
</feature>
<name>A0A1X7JBP1_9BACT</name>